<comment type="subcellular location">
    <subcellularLocation>
        <location evidence="11">Cytoplasm</location>
    </subcellularLocation>
    <text evidence="11">Associates with ribosomes.</text>
</comment>
<keyword evidence="8 11" id="KW-0234">DNA repair</keyword>
<dbReference type="PROSITE" id="PS00211">
    <property type="entry name" value="ABC_TRANSPORTER_1"/>
    <property type="match status" value="1"/>
</dbReference>
<keyword evidence="15" id="KW-1185">Reference proteome</keyword>
<dbReference type="GO" id="GO:0043022">
    <property type="term" value="F:ribosome binding"/>
    <property type="evidence" value="ECO:0007669"/>
    <property type="project" value="UniProtKB-UniRule"/>
</dbReference>
<dbReference type="AlphaFoldDB" id="A0A0K6IWE9"/>
<dbReference type="SMART" id="SM00382">
    <property type="entry name" value="AAA"/>
    <property type="match status" value="2"/>
</dbReference>
<keyword evidence="11" id="KW-0175">Coiled coil</keyword>
<dbReference type="RefSeq" id="WP_055423701.1">
    <property type="nucleotide sequence ID" value="NZ_CYHH01000007.1"/>
</dbReference>
<keyword evidence="4 11" id="KW-0227">DNA damage</keyword>
<evidence type="ECO:0000256" key="4">
    <source>
        <dbReference type="ARBA" id="ARBA00022763"/>
    </source>
</evidence>
<dbReference type="SUPFAM" id="SSF52540">
    <property type="entry name" value="P-loop containing nucleoside triphosphate hydrolases"/>
    <property type="match status" value="2"/>
</dbReference>
<feature type="domain" description="ABC transporter" evidence="13">
    <location>
        <begin position="320"/>
        <end position="538"/>
    </location>
</feature>
<feature type="coiled-coil region" evidence="11">
    <location>
        <begin position="573"/>
        <end position="634"/>
    </location>
</feature>
<comment type="catalytic activity">
    <reaction evidence="9 11">
        <text>ATP + H2O = ADP + phosphate + H(+)</text>
        <dbReference type="Rhea" id="RHEA:13065"/>
        <dbReference type="ChEBI" id="CHEBI:15377"/>
        <dbReference type="ChEBI" id="CHEBI:15378"/>
        <dbReference type="ChEBI" id="CHEBI:30616"/>
        <dbReference type="ChEBI" id="CHEBI:43474"/>
        <dbReference type="ChEBI" id="CHEBI:456216"/>
    </reaction>
</comment>
<dbReference type="InterPro" id="IPR003439">
    <property type="entry name" value="ABC_transporter-like_ATP-bd"/>
</dbReference>
<dbReference type="InterPro" id="IPR051309">
    <property type="entry name" value="ABCF_ATPase"/>
</dbReference>
<keyword evidence="1 11" id="KW-0963">Cytoplasm</keyword>
<dbReference type="InterPro" id="IPR032781">
    <property type="entry name" value="ABC_tran_Xtn"/>
</dbReference>
<sequence length="639" mass="70671">MPVLRLDDAHLAFGHVPLLDAASFQLDEGERVVLIGRNGAGKSSLLRVLAGEQPLDDGLLWRQPGLRLAYVPQEADFPPQATVAEVLTEGLGEAAGLLRRFQALSRHVAATPEPALLAELDAVQQALEREGGWQWQHRIDAALAALGLEAEARIASLSGGGVKRVALARALVAEPEVLLLDEPTNHLDIAAIERLEQMLLTFRGSVVLVTHDRALVDRVATRIVELDRGRLASFPGSFAEYERRKAEQLAAEAQAQARFDKFHAQEEAWIRKGVEARRTRNEGRVRRLERLREEREARRERLGRVRLQLEAGEQSGRLVAELVGVTKSWGEKTVVRDFSTTILRGDRIGFIGPNGAGKTTLLKLILGEIEPDAGLVRHGTRRNVAYFDQMRAQLDPEARLIDVVSPGSDTVEIAGQRRHVVGYLEDFLFSPQRARSPVKTLSGGERNRLLLARLFAQPANVLVLDEPTNDLDLDTLELLEERLLAYPGTLLLVSHDRRFLDNVVTQVIASTGDGRWEECVGGYSDWLRQRGETALAPAATGPTKAPVKTKIAAPEKSRSSRPRRLSYRERQELEALPQRIEALEAEQAALAEALADPRLYSERAQEVAGLKSRLTAVEEEIETLLERWSELEALAAGEG</sequence>
<evidence type="ECO:0000256" key="2">
    <source>
        <dbReference type="ARBA" id="ARBA00022737"/>
    </source>
</evidence>
<keyword evidence="5 11" id="KW-0378">Hydrolase</keyword>
<dbReference type="Gene3D" id="3.40.50.300">
    <property type="entry name" value="P-loop containing nucleotide triphosphate hydrolases"/>
    <property type="match status" value="2"/>
</dbReference>
<evidence type="ECO:0000256" key="3">
    <source>
        <dbReference type="ARBA" id="ARBA00022741"/>
    </source>
</evidence>
<evidence type="ECO:0000256" key="12">
    <source>
        <dbReference type="SAM" id="MobiDB-lite"/>
    </source>
</evidence>
<evidence type="ECO:0000313" key="15">
    <source>
        <dbReference type="Proteomes" id="UP000182108"/>
    </source>
</evidence>
<keyword evidence="6 11" id="KW-0067">ATP-binding</keyword>
<keyword evidence="3 11" id="KW-0547">Nucleotide-binding</keyword>
<evidence type="ECO:0000256" key="10">
    <source>
        <dbReference type="ARBA" id="ARBA00061478"/>
    </source>
</evidence>
<dbReference type="InterPro" id="IPR043686">
    <property type="entry name" value="Uup"/>
</dbReference>
<evidence type="ECO:0000256" key="5">
    <source>
        <dbReference type="ARBA" id="ARBA00022801"/>
    </source>
</evidence>
<evidence type="ECO:0000256" key="9">
    <source>
        <dbReference type="ARBA" id="ARBA00049360"/>
    </source>
</evidence>
<evidence type="ECO:0000313" key="14">
    <source>
        <dbReference type="EMBL" id="CUB07413.1"/>
    </source>
</evidence>
<dbReference type="InterPro" id="IPR027417">
    <property type="entry name" value="P-loop_NTPase"/>
</dbReference>
<comment type="function">
    <text evidence="11">Probably plays a role in ribosome assembly or function. May be involved in resolution of branched DNA intermediates that result from template switching in postreplication gaps. Binds DNA and has ATPase activity.</text>
</comment>
<feature type="region of interest" description="Disordered" evidence="12">
    <location>
        <begin position="537"/>
        <end position="568"/>
    </location>
</feature>
<dbReference type="CDD" id="cd00882">
    <property type="entry name" value="Ras_like_GTPase"/>
    <property type="match status" value="1"/>
</dbReference>
<dbReference type="FunFam" id="3.40.50.300:FF:000011">
    <property type="entry name" value="Putative ABC transporter ATP-binding component"/>
    <property type="match status" value="1"/>
</dbReference>
<evidence type="ECO:0000256" key="1">
    <source>
        <dbReference type="ARBA" id="ARBA00022490"/>
    </source>
</evidence>
<dbReference type="PANTHER" id="PTHR42855">
    <property type="entry name" value="ABC TRANSPORTER ATP-BINDING SUBUNIT"/>
    <property type="match status" value="1"/>
</dbReference>
<comment type="similarity">
    <text evidence="10 11">Belongs to the ABC transporter superfamily. ABCF family. Uup subfamily.</text>
</comment>
<protein>
    <recommendedName>
        <fullName evidence="11">ATP-binding protein Uup</fullName>
        <ecNumber evidence="11">3.6.1.-</ecNumber>
    </recommendedName>
</protein>
<feature type="domain" description="ABC transporter" evidence="13">
    <location>
        <begin position="4"/>
        <end position="253"/>
    </location>
</feature>
<dbReference type="Pfam" id="PF00005">
    <property type="entry name" value="ABC_tran"/>
    <property type="match status" value="2"/>
</dbReference>
<dbReference type="EMBL" id="CYHH01000007">
    <property type="protein sequence ID" value="CUB07413.1"/>
    <property type="molecule type" value="Genomic_DNA"/>
</dbReference>
<evidence type="ECO:0000256" key="6">
    <source>
        <dbReference type="ARBA" id="ARBA00022840"/>
    </source>
</evidence>
<gene>
    <name evidence="11" type="primary">uup</name>
    <name evidence="14" type="ORF">Ga0061068_10753</name>
</gene>
<evidence type="ECO:0000256" key="8">
    <source>
        <dbReference type="ARBA" id="ARBA00023204"/>
    </source>
</evidence>
<dbReference type="GO" id="GO:0005524">
    <property type="term" value="F:ATP binding"/>
    <property type="evidence" value="ECO:0007669"/>
    <property type="project" value="UniProtKB-UniRule"/>
</dbReference>
<feature type="binding site" evidence="11">
    <location>
        <begin position="36"/>
        <end position="43"/>
    </location>
    <ligand>
        <name>ATP</name>
        <dbReference type="ChEBI" id="CHEBI:30616"/>
        <label>1</label>
    </ligand>
</feature>
<evidence type="ECO:0000256" key="11">
    <source>
        <dbReference type="HAMAP-Rule" id="MF_00848"/>
    </source>
</evidence>
<dbReference type="EC" id="3.6.1.-" evidence="11"/>
<feature type="binding site" evidence="11">
    <location>
        <begin position="352"/>
        <end position="359"/>
    </location>
    <ligand>
        <name>ATP</name>
        <dbReference type="ChEBI" id="CHEBI:30616"/>
        <label>2</label>
    </ligand>
</feature>
<dbReference type="InterPro" id="IPR003593">
    <property type="entry name" value="AAA+_ATPase"/>
</dbReference>
<dbReference type="HAMAP" id="MF_00848">
    <property type="entry name" value="Uup"/>
    <property type="match status" value="1"/>
</dbReference>
<keyword evidence="7 11" id="KW-0238">DNA-binding</keyword>
<dbReference type="GO" id="GO:0003677">
    <property type="term" value="F:DNA binding"/>
    <property type="evidence" value="ECO:0007669"/>
    <property type="project" value="UniProtKB-UniRule"/>
</dbReference>
<dbReference type="PROSITE" id="PS50893">
    <property type="entry name" value="ABC_TRANSPORTER_2"/>
    <property type="match status" value="2"/>
</dbReference>
<dbReference type="CDD" id="cd03221">
    <property type="entry name" value="ABCF_EF-3"/>
    <property type="match status" value="2"/>
</dbReference>
<reference evidence="15" key="1">
    <citation type="submission" date="2015-08" db="EMBL/GenBank/DDBJ databases">
        <authorList>
            <person name="Babu N.S."/>
            <person name="Beckwith C.J."/>
            <person name="Beseler K.G."/>
            <person name="Brison A."/>
            <person name="Carone J.V."/>
            <person name="Caskin T.P."/>
            <person name="Diamond M."/>
            <person name="Durham M.E."/>
            <person name="Foxe J.M."/>
            <person name="Go M."/>
            <person name="Henderson B.A."/>
            <person name="Jones I.B."/>
            <person name="McGettigan J.A."/>
            <person name="Micheletti S.J."/>
            <person name="Nasrallah M.E."/>
            <person name="Ortiz D."/>
            <person name="Piller C.R."/>
            <person name="Privatt S.R."/>
            <person name="Schneider S.L."/>
            <person name="Sharp S."/>
            <person name="Smith T.C."/>
            <person name="Stanton J.D."/>
            <person name="Ullery H.E."/>
            <person name="Wilson R.J."/>
            <person name="Serrano M.G."/>
            <person name="Buck G."/>
            <person name="Lee V."/>
            <person name="Wang Y."/>
            <person name="Carvalho R."/>
            <person name="Voegtly L."/>
            <person name="Shi R."/>
            <person name="Duckworth R."/>
            <person name="Johnson A."/>
            <person name="Loviza R."/>
            <person name="Walstead R."/>
            <person name="Shah Z."/>
            <person name="Kiflezghi M."/>
            <person name="Wade K."/>
            <person name="Ball S.L."/>
            <person name="Bradley K.W."/>
            <person name="Asai D.J."/>
            <person name="Bowman C.A."/>
            <person name="Russell D.A."/>
            <person name="Pope W.H."/>
            <person name="Jacobs-Sera D."/>
            <person name="Hendrix R.W."/>
            <person name="Hatfull G.F."/>
        </authorList>
    </citation>
    <scope>NUCLEOTIDE SEQUENCE [LARGE SCALE GENOMIC DNA]</scope>
    <source>
        <strain evidence="15">JCM 19170</strain>
    </source>
</reference>
<dbReference type="Pfam" id="PF16326">
    <property type="entry name" value="ABC_tran_CTD"/>
    <property type="match status" value="1"/>
</dbReference>
<organism evidence="14 15">
    <name type="scientific">Tepidiphilus thermophilus</name>
    <dbReference type="NCBI Taxonomy" id="876478"/>
    <lineage>
        <taxon>Bacteria</taxon>
        <taxon>Pseudomonadati</taxon>
        <taxon>Pseudomonadota</taxon>
        <taxon>Hydrogenophilia</taxon>
        <taxon>Hydrogenophilales</taxon>
        <taxon>Hydrogenophilaceae</taxon>
        <taxon>Tepidiphilus</taxon>
    </lineage>
</organism>
<dbReference type="InterPro" id="IPR017871">
    <property type="entry name" value="ABC_transporter-like_CS"/>
</dbReference>
<proteinExistence type="inferred from homology"/>
<dbReference type="OrthoDB" id="9762051at2"/>
<dbReference type="GO" id="GO:0005737">
    <property type="term" value="C:cytoplasm"/>
    <property type="evidence" value="ECO:0007669"/>
    <property type="project" value="UniProtKB-SubCell"/>
</dbReference>
<dbReference type="GO" id="GO:0016887">
    <property type="term" value="F:ATP hydrolysis activity"/>
    <property type="evidence" value="ECO:0007669"/>
    <property type="project" value="UniProtKB-UniRule"/>
</dbReference>
<dbReference type="Pfam" id="PF12848">
    <property type="entry name" value="ABC_tran_Xtn"/>
    <property type="match status" value="1"/>
</dbReference>
<dbReference type="Gene3D" id="1.10.287.380">
    <property type="entry name" value="Valyl-tRNA synthetase, C-terminal domain"/>
    <property type="match status" value="1"/>
</dbReference>
<name>A0A0K6IWE9_9PROT</name>
<keyword evidence="2 11" id="KW-0677">Repeat</keyword>
<dbReference type="PANTHER" id="PTHR42855:SF1">
    <property type="entry name" value="ABC TRANSPORTER DOMAIN-CONTAINING PROTEIN"/>
    <property type="match status" value="1"/>
</dbReference>
<dbReference type="InterPro" id="IPR032524">
    <property type="entry name" value="ABC_tran_C"/>
</dbReference>
<evidence type="ECO:0000259" key="13">
    <source>
        <dbReference type="PROSITE" id="PS50893"/>
    </source>
</evidence>
<dbReference type="Proteomes" id="UP000182108">
    <property type="component" value="Unassembled WGS sequence"/>
</dbReference>
<evidence type="ECO:0000256" key="7">
    <source>
        <dbReference type="ARBA" id="ARBA00023125"/>
    </source>
</evidence>
<dbReference type="GO" id="GO:0006281">
    <property type="term" value="P:DNA repair"/>
    <property type="evidence" value="ECO:0007669"/>
    <property type="project" value="UniProtKB-KW"/>
</dbReference>
<accession>A0A0K6IWE9</accession>
<dbReference type="FunFam" id="3.40.50.300:FF:000309">
    <property type="entry name" value="ABC transporter ATP-binding protein"/>
    <property type="match status" value="1"/>
</dbReference>
<dbReference type="InterPro" id="IPR037118">
    <property type="entry name" value="Val-tRNA_synth_C_sf"/>
</dbReference>